<accession>A0A699HLD5</accession>
<gene>
    <name evidence="1" type="ORF">Tci_410860</name>
</gene>
<dbReference type="EMBL" id="BKCJ010174426">
    <property type="protein sequence ID" value="GEY38886.1"/>
    <property type="molecule type" value="Genomic_DNA"/>
</dbReference>
<protein>
    <submittedName>
        <fullName evidence="1">Transposase, MuDR, MULE transposase domain protein</fullName>
    </submittedName>
</protein>
<dbReference type="PANTHER" id="PTHR31973">
    <property type="entry name" value="POLYPROTEIN, PUTATIVE-RELATED"/>
    <property type="match status" value="1"/>
</dbReference>
<reference evidence="1" key="1">
    <citation type="journal article" date="2019" name="Sci. Rep.">
        <title>Draft genome of Tanacetum cinerariifolium, the natural source of mosquito coil.</title>
        <authorList>
            <person name="Yamashiro T."/>
            <person name="Shiraishi A."/>
            <person name="Satake H."/>
            <person name="Nakayama K."/>
        </authorList>
    </citation>
    <scope>NUCLEOTIDE SEQUENCE</scope>
</reference>
<dbReference type="PANTHER" id="PTHR31973:SF185">
    <property type="entry name" value="TRANSPOSASE, MUDR, PLANT, MULE TRANSPOSASE DOMAIN-CONTAINING PROTEIN"/>
    <property type="match status" value="1"/>
</dbReference>
<name>A0A699HLD5_TANCI</name>
<comment type="caution">
    <text evidence="1">The sequence shown here is derived from an EMBL/GenBank/DDBJ whole genome shotgun (WGS) entry which is preliminary data.</text>
</comment>
<organism evidence="1">
    <name type="scientific">Tanacetum cinerariifolium</name>
    <name type="common">Dalmatian daisy</name>
    <name type="synonym">Chrysanthemum cinerariifolium</name>
    <dbReference type="NCBI Taxonomy" id="118510"/>
    <lineage>
        <taxon>Eukaryota</taxon>
        <taxon>Viridiplantae</taxon>
        <taxon>Streptophyta</taxon>
        <taxon>Embryophyta</taxon>
        <taxon>Tracheophyta</taxon>
        <taxon>Spermatophyta</taxon>
        <taxon>Magnoliopsida</taxon>
        <taxon>eudicotyledons</taxon>
        <taxon>Gunneridae</taxon>
        <taxon>Pentapetalae</taxon>
        <taxon>asterids</taxon>
        <taxon>campanulids</taxon>
        <taxon>Asterales</taxon>
        <taxon>Asteraceae</taxon>
        <taxon>Asteroideae</taxon>
        <taxon>Anthemideae</taxon>
        <taxon>Anthemidinae</taxon>
        <taxon>Tanacetum</taxon>
    </lineage>
</organism>
<sequence>MRQLLITYGAHLKGTYKGTNLVLVGMDGNNQIIPIVTGVSQGEIGESWTWFLLKFKECIDTSVHTLSDWATHKVIDRMQKSANWKVYRIQQGKVYQCPDGLQVIKAPNMNFPEAGRLKNTNRIKSHDEKPIQVRCSRCTVCGHTRASCHEPIPNYQRYEATYSNNHGRSQEYAQAYNNMIGRSQEYEPTYTNMIGRSQEYEPAYNNMIGRLQ</sequence>
<dbReference type="AlphaFoldDB" id="A0A699HLD5"/>
<evidence type="ECO:0000313" key="1">
    <source>
        <dbReference type="EMBL" id="GEY38886.1"/>
    </source>
</evidence>
<proteinExistence type="predicted"/>